<gene>
    <name evidence="8" type="primary">LOC4803270</name>
</gene>
<feature type="transmembrane region" description="Helical" evidence="5">
    <location>
        <begin position="738"/>
        <end position="759"/>
    </location>
</feature>
<feature type="transmembrane region" description="Helical" evidence="5">
    <location>
        <begin position="1569"/>
        <end position="1587"/>
    </location>
</feature>
<dbReference type="Proteomes" id="UP000001819">
    <property type="component" value="Chromosome 2"/>
</dbReference>
<dbReference type="Gene3D" id="1.20.1250.20">
    <property type="entry name" value="MFS general substrate transporter like domains"/>
    <property type="match status" value="3"/>
</dbReference>
<feature type="transmembrane region" description="Helical" evidence="5">
    <location>
        <begin position="1130"/>
        <end position="1148"/>
    </location>
</feature>
<feature type="transmembrane region" description="Helical" evidence="5">
    <location>
        <begin position="204"/>
        <end position="225"/>
    </location>
</feature>
<feature type="transmembrane region" description="Helical" evidence="5">
    <location>
        <begin position="447"/>
        <end position="470"/>
    </location>
</feature>
<feature type="transmembrane region" description="Helical" evidence="5">
    <location>
        <begin position="145"/>
        <end position="162"/>
    </location>
</feature>
<feature type="transmembrane region" description="Helical" evidence="5">
    <location>
        <begin position="1262"/>
        <end position="1281"/>
    </location>
</feature>
<evidence type="ECO:0000256" key="1">
    <source>
        <dbReference type="ARBA" id="ARBA00004141"/>
    </source>
</evidence>
<feature type="transmembrane region" description="Helical" evidence="5">
    <location>
        <begin position="1293"/>
        <end position="1314"/>
    </location>
</feature>
<feature type="transmembrane region" description="Helical" evidence="5">
    <location>
        <begin position="914"/>
        <end position="934"/>
    </location>
</feature>
<keyword evidence="4 5" id="KW-0472">Membrane</keyword>
<reference evidence="8" key="2">
    <citation type="submission" date="2025-08" db="UniProtKB">
        <authorList>
            <consortium name="RefSeq"/>
        </authorList>
    </citation>
    <scope>IDENTIFICATION</scope>
    <source>
        <strain evidence="8">MV-25-SWS-2005</strain>
        <tissue evidence="8">Whole body</tissue>
    </source>
</reference>
<feature type="transmembrane region" description="Helical" evidence="5">
    <location>
        <begin position="1441"/>
        <end position="1459"/>
    </location>
</feature>
<dbReference type="GO" id="GO:0016020">
    <property type="term" value="C:membrane"/>
    <property type="evidence" value="ECO:0007669"/>
    <property type="project" value="UniProtKB-SubCell"/>
</dbReference>
<feature type="transmembrane region" description="Helical" evidence="5">
    <location>
        <begin position="884"/>
        <end position="902"/>
    </location>
</feature>
<accession>A0A6I8VP23</accession>
<feature type="transmembrane region" description="Helical" evidence="5">
    <location>
        <begin position="1039"/>
        <end position="1056"/>
    </location>
</feature>
<evidence type="ECO:0000259" key="6">
    <source>
        <dbReference type="PROSITE" id="PS50850"/>
    </source>
</evidence>
<dbReference type="KEGG" id="dpo:4803270"/>
<evidence type="ECO:0000256" key="5">
    <source>
        <dbReference type="SAM" id="Phobius"/>
    </source>
</evidence>
<feature type="transmembrane region" description="Helical" evidence="5">
    <location>
        <begin position="350"/>
        <end position="370"/>
    </location>
</feature>
<feature type="transmembrane region" description="Helical" evidence="5">
    <location>
        <begin position="476"/>
        <end position="493"/>
    </location>
</feature>
<feature type="domain" description="Major facilitator superfamily (MFS) profile" evidence="6">
    <location>
        <begin position="1187"/>
        <end position="1617"/>
    </location>
</feature>
<organism evidence="7 8">
    <name type="scientific">Drosophila pseudoobscura pseudoobscura</name>
    <name type="common">Fruit fly</name>
    <dbReference type="NCBI Taxonomy" id="46245"/>
    <lineage>
        <taxon>Eukaryota</taxon>
        <taxon>Metazoa</taxon>
        <taxon>Ecdysozoa</taxon>
        <taxon>Arthropoda</taxon>
        <taxon>Hexapoda</taxon>
        <taxon>Insecta</taxon>
        <taxon>Pterygota</taxon>
        <taxon>Neoptera</taxon>
        <taxon>Endopterygota</taxon>
        <taxon>Diptera</taxon>
        <taxon>Brachycera</taxon>
        <taxon>Muscomorpha</taxon>
        <taxon>Ephydroidea</taxon>
        <taxon>Drosophilidae</taxon>
        <taxon>Drosophila</taxon>
        <taxon>Sophophora</taxon>
    </lineage>
</organism>
<feature type="transmembrane region" description="Helical" evidence="5">
    <location>
        <begin position="946"/>
        <end position="964"/>
    </location>
</feature>
<feature type="transmembrane region" description="Helical" evidence="5">
    <location>
        <begin position="1010"/>
        <end position="1033"/>
    </location>
</feature>
<feature type="transmembrane region" description="Helical" evidence="5">
    <location>
        <begin position="1593"/>
        <end position="1612"/>
    </location>
</feature>
<dbReference type="InterPro" id="IPR005828">
    <property type="entry name" value="MFS_sugar_transport-like"/>
</dbReference>
<dbReference type="ExpressionAtlas" id="A0A6I8VP23">
    <property type="expression patterns" value="baseline"/>
</dbReference>
<feature type="transmembrane region" description="Helical" evidence="5">
    <location>
        <begin position="707"/>
        <end position="732"/>
    </location>
</feature>
<feature type="transmembrane region" description="Helical" evidence="5">
    <location>
        <begin position="1351"/>
        <end position="1370"/>
    </location>
</feature>
<feature type="transmembrane region" description="Helical" evidence="5">
    <location>
        <begin position="119"/>
        <end position="138"/>
    </location>
</feature>
<comment type="subcellular location">
    <subcellularLocation>
        <location evidence="1">Membrane</location>
        <topology evidence="1">Multi-pass membrane protein</topology>
    </subcellularLocation>
</comment>
<dbReference type="GO" id="GO:0022857">
    <property type="term" value="F:transmembrane transporter activity"/>
    <property type="evidence" value="ECO:0007669"/>
    <property type="project" value="InterPro"/>
</dbReference>
<evidence type="ECO:0000256" key="2">
    <source>
        <dbReference type="ARBA" id="ARBA00022692"/>
    </source>
</evidence>
<keyword evidence="2 5" id="KW-0812">Transmembrane</keyword>
<feature type="transmembrane region" description="Helical" evidence="5">
    <location>
        <begin position="585"/>
        <end position="603"/>
    </location>
</feature>
<feature type="transmembrane region" description="Helical" evidence="5">
    <location>
        <begin position="1321"/>
        <end position="1345"/>
    </location>
</feature>
<dbReference type="PANTHER" id="PTHR24064">
    <property type="entry name" value="SOLUTE CARRIER FAMILY 22 MEMBER"/>
    <property type="match status" value="1"/>
</dbReference>
<feature type="transmembrane region" description="Helical" evidence="5">
    <location>
        <begin position="1503"/>
        <end position="1522"/>
    </location>
</feature>
<dbReference type="PROSITE" id="PS50850">
    <property type="entry name" value="MFS"/>
    <property type="match status" value="3"/>
</dbReference>
<feature type="transmembrane region" description="Helical" evidence="5">
    <location>
        <begin position="676"/>
        <end position="700"/>
    </location>
</feature>
<evidence type="ECO:0000256" key="3">
    <source>
        <dbReference type="ARBA" id="ARBA00022989"/>
    </source>
</evidence>
<name>A0A6I8VP23_DROPS</name>
<dbReference type="InterPro" id="IPR020846">
    <property type="entry name" value="MFS_dom"/>
</dbReference>
<feature type="transmembrane region" description="Helical" evidence="5">
    <location>
        <begin position="766"/>
        <end position="789"/>
    </location>
</feature>
<feature type="transmembrane region" description="Helical" evidence="5">
    <location>
        <begin position="1471"/>
        <end position="1491"/>
    </location>
</feature>
<feature type="transmembrane region" description="Helical" evidence="5">
    <location>
        <begin position="168"/>
        <end position="192"/>
    </location>
</feature>
<dbReference type="Pfam" id="PF07690">
    <property type="entry name" value="MFS_1"/>
    <property type="match status" value="1"/>
</dbReference>
<evidence type="ECO:0000313" key="7">
    <source>
        <dbReference type="Proteomes" id="UP000001819"/>
    </source>
</evidence>
<reference evidence="7" key="1">
    <citation type="submission" date="2024-06" db="UniProtKB">
        <authorList>
            <consortium name="RefSeq"/>
        </authorList>
    </citation>
    <scope>NUCLEOTIDE SEQUENCE [LARGE SCALE GENOMIC DNA]</scope>
    <source>
        <strain evidence="7">MV2-25</strain>
    </source>
</reference>
<sequence>MQVVRVRNHTMLEVDKILEKCGDCNRLQLLMLLLFCLINMLSALHYYSQTIISFVPKYWCADGLPVGSKPPSESSCVSSAQNGSGSSTCHGYDYELFMGYESFTSDMNWICEDAWKLTLGQSMFFVGSVVGTLVLGFLADVVGRLPILVVANMIAMVGNLLTIWGTNLTLFCVFRLVSGFATDSNFVMMYILVMEYMRPTLRTVGLSLCIGFFYCLGSMAAPWIAVLMHSWQGFLLATSLPFLLVPFFYLIVPESIQWLISKQKYDRAVVCLKRVAKINGRQVDESSYQEFIEECKFSQQHTKATPNLLDLFRTPRLRRNTLILFFKSMVITLCYDAVSRNVQGLGISPFLMFSLSATTILPACLLIIALQDRIGRKAMASISLLLSGIFISVTGGILFASPATDKTTTLLVSLSVVGRFGVTVAYNSGAQYATELIPTCVRGQGVAAVHVAGYAFTFFSAFILYTRSIFSPMPEIILGLISLLGACLCLLLPETLHRTLPTSLEDGENFGKNDRWFSFSFTEQRTQSATTLASGHNTKIHSNSTDSAVYFWSSVVGQRSPVQQQPTMDVERVLEKCGNFGRYQILLLGLYGYTNIVSSLHYFSQTIISFTPAHRCSLPGEDFSENATSLVDSCSYIHWDPDLSFQRESRCQSWHFDKESGYESITTELEWVCDDAYQLAVGQSFFFVGSVLGTIFFGYLADRIGRLPACVITTLTGALGDFLTSFVSSLPWFSATRFMSGLSTDTQYVLMYILVFEYLSPKHRTFGLNIILAVFYCFGLMISPWMAIWLGNWRLYLWAASLPALGVLVYPFCLFESVEWLLTKHKFDRAVHCLKRIAKFNGRHVEDSVFDEFVKHYREKMNRVETTSADTFMGMLRTPRLRKFTIILFLKSMIITVAFDILSRNVEGVGTSPFLLFSYTGFCYLPAGLTIIFFQNIIGRKGMACASLFVGAIITAATGYLVATLDPSEYALILAFMVGLGRYGAVVAYDAEAQYAAEIIPTSVRGRGVANIHVVGYAFGFFSSYIIFLGTIFKPLPSLFISVLLFIGAALCLTLPETLHKTLPQTLQEGEMFAKDEKWYFFPCFQRRESQHKTESQLCFFQSEVLVFPSQSMDFDRVLEKCGNFGRFQFVILILYGYTNILSSLHYFSQTLITFTPEHWCSHDDLMGLSAEDLRSIYSNVSHSSCTPLQGVINGTGIPADSSEICQDWIFERESGYESLTTELKWVCDKSHQPAVGQSFFFLGSVVGTITFGFLSDHIGRLPAMLMATLSGATGDFMTSFVHTLPWFAFSRFVSGLSTDTMYYLMYILVFEYLSPKRRTFGLNIILAVFYCFGLMTSPWAAIWIGNWRRYLWLASLPALGVLVYPLLICESAQWLLTKKKYDEAVACLKRVAKFNGRQVEDSVFDEFVKHYREKMNQQAQVNKQRDTFLGMFRTPRLRRFTLTLLLKSVIITLSYDVINRNMEGLGTSPFKLFSLTSSVYLPAGFAILLLQNRIGRKGMACGALFVGGIITAVTGFLIAFLDPKENAILLACMVALGRFGSTVSYDAEIQYAAEIIPTSVRGQAVSNIHVVGLASSSLAFYVIYLAQYYKPLPSIFISCLMFFGAALCLSLPETLHKKLPESLADGEVFAMNESCFYFPCFYKRRDGLTKHADLKSEP</sequence>
<keyword evidence="3 5" id="KW-1133">Transmembrane helix</keyword>
<evidence type="ECO:0000313" key="8">
    <source>
        <dbReference type="RefSeq" id="XP_033232811.1"/>
    </source>
</evidence>
<feature type="transmembrane region" description="Helical" evidence="5">
    <location>
        <begin position="382"/>
        <end position="401"/>
    </location>
</feature>
<feature type="transmembrane region" description="Helical" evidence="5">
    <location>
        <begin position="1235"/>
        <end position="1255"/>
    </location>
</feature>
<feature type="transmembrane region" description="Helical" evidence="5">
    <location>
        <begin position="321"/>
        <end position="338"/>
    </location>
</feature>
<feature type="transmembrane region" description="Helical" evidence="5">
    <location>
        <begin position="795"/>
        <end position="815"/>
    </location>
</feature>
<feature type="domain" description="Major facilitator superfamily (MFS) profile" evidence="6">
    <location>
        <begin position="34"/>
        <end position="497"/>
    </location>
</feature>
<feature type="transmembrane region" description="Helical" evidence="5">
    <location>
        <begin position="29"/>
        <end position="48"/>
    </location>
</feature>
<proteinExistence type="predicted"/>
<feature type="transmembrane region" description="Helical" evidence="5">
    <location>
        <begin position="407"/>
        <end position="426"/>
    </location>
</feature>
<feature type="domain" description="Major facilitator superfamily (MFS) profile" evidence="6">
    <location>
        <begin position="590"/>
        <end position="1060"/>
    </location>
</feature>
<dbReference type="RefSeq" id="XP_033232811.1">
    <property type="nucleotide sequence ID" value="XM_033376920.1"/>
</dbReference>
<dbReference type="InParanoid" id="A0A6I8VP23"/>
<evidence type="ECO:0000256" key="4">
    <source>
        <dbReference type="ARBA" id="ARBA00023136"/>
    </source>
</evidence>
<keyword evidence="7" id="KW-1185">Reference proteome</keyword>
<dbReference type="InterPro" id="IPR011701">
    <property type="entry name" value="MFS"/>
</dbReference>
<dbReference type="Bgee" id="FBgn0074140">
    <property type="expression patterns" value="Expressed in adult organism and 1 other cell type or tissue"/>
</dbReference>
<dbReference type="SUPFAM" id="SSF103473">
    <property type="entry name" value="MFS general substrate transporter"/>
    <property type="match status" value="3"/>
</dbReference>
<protein>
    <recommendedName>
        <fullName evidence="6">Major facilitator superfamily (MFS) profile domain-containing protein</fullName>
    </recommendedName>
</protein>
<feature type="transmembrane region" description="Helical" evidence="5">
    <location>
        <begin position="970"/>
        <end position="989"/>
    </location>
</feature>
<feature type="transmembrane region" description="Helical" evidence="5">
    <location>
        <begin position="231"/>
        <end position="252"/>
    </location>
</feature>
<dbReference type="Pfam" id="PF00083">
    <property type="entry name" value="Sugar_tr"/>
    <property type="match status" value="2"/>
</dbReference>
<dbReference type="InterPro" id="IPR036259">
    <property type="entry name" value="MFS_trans_sf"/>
</dbReference>